<protein>
    <submittedName>
        <fullName evidence="2">Uncharacterized protein</fullName>
    </submittedName>
</protein>
<evidence type="ECO:0000313" key="3">
    <source>
        <dbReference type="Proteomes" id="UP000028670"/>
    </source>
</evidence>
<dbReference type="KEGG" id="vg:20490209"/>
<name>A0A077K821_9CAUD</name>
<feature type="compositionally biased region" description="Basic and acidic residues" evidence="1">
    <location>
        <begin position="23"/>
        <end position="42"/>
    </location>
</feature>
<keyword evidence="3" id="KW-1185">Reference proteome</keyword>
<proteinExistence type="predicted"/>
<feature type="compositionally biased region" description="Basic and acidic residues" evidence="1">
    <location>
        <begin position="92"/>
        <end position="102"/>
    </location>
</feature>
<dbReference type="Pfam" id="PF06528">
    <property type="entry name" value="Phage_P2_GpE"/>
    <property type="match status" value="1"/>
</dbReference>
<organism evidence="2 3">
    <name type="scientific">Ralstonia phage RSY1</name>
    <dbReference type="NCBI Taxonomy" id="1530085"/>
    <lineage>
        <taxon>Viruses</taxon>
        <taxon>Duplodnaviria</taxon>
        <taxon>Heunggongvirae</taxon>
        <taxon>Uroviricota</taxon>
        <taxon>Caudoviricetes</taxon>
        <taxon>Peduoviridae</taxon>
        <taxon>Arsyunavirus</taxon>
        <taxon>Arsyunavirus RSY1</taxon>
    </lineage>
</organism>
<feature type="compositionally biased region" description="Basic and acidic residues" evidence="1">
    <location>
        <begin position="73"/>
        <end position="84"/>
    </location>
</feature>
<feature type="region of interest" description="Disordered" evidence="1">
    <location>
        <begin position="23"/>
        <end position="105"/>
    </location>
</feature>
<accession>A0A077K821</accession>
<dbReference type="InterPro" id="IPR009493">
    <property type="entry name" value="P2_GpE"/>
</dbReference>
<dbReference type="GeneID" id="20490209"/>
<sequence length="156" mass="17455">MTCPGTHQLFIALTTMEKKIGNHYLGHPDHARGADDQHDHRAQARRRRAARREPDGPDAHGRDRPAHGAAAHHHADADHRRREPPGSGRPDPTGRRGDRFFADEGAAAGHLPERVEDAAADIGVIFSFRLEELYAMGIVELMEWRERARERSGAEE</sequence>
<reference evidence="2 3" key="1">
    <citation type="submission" date="2014-08" db="EMBL/GenBank/DDBJ databases">
        <title>Characterization of a P2 like phage, RSY1, as a lysogenic conversion factor in Ralstonia solanacearum.</title>
        <authorList>
            <person name="Askora A."/>
            <person name="Kawasaki T."/>
            <person name="Fujie M."/>
            <person name="Yamada T."/>
        </authorList>
    </citation>
    <scope>NUCLEOTIDE SEQUENCE [LARGE SCALE GENOMIC DNA]</scope>
</reference>
<dbReference type="RefSeq" id="YP_009067107.1">
    <property type="nucleotide sequence ID" value="NC_025115.1"/>
</dbReference>
<dbReference type="Proteomes" id="UP000028670">
    <property type="component" value="Segment"/>
</dbReference>
<evidence type="ECO:0000256" key="1">
    <source>
        <dbReference type="SAM" id="MobiDB-lite"/>
    </source>
</evidence>
<dbReference type="EMBL" id="AB981169">
    <property type="protein sequence ID" value="BAP28131.1"/>
    <property type="molecule type" value="Genomic_DNA"/>
</dbReference>
<feature type="compositionally biased region" description="Basic and acidic residues" evidence="1">
    <location>
        <begin position="51"/>
        <end position="66"/>
    </location>
</feature>
<evidence type="ECO:0000313" key="2">
    <source>
        <dbReference type="EMBL" id="BAP28131.1"/>
    </source>
</evidence>